<evidence type="ECO:0000313" key="2">
    <source>
        <dbReference type="Proteomes" id="UP001303473"/>
    </source>
</evidence>
<feature type="non-terminal residue" evidence="1">
    <location>
        <position position="111"/>
    </location>
</feature>
<comment type="caution">
    <text evidence="1">The sequence shown here is derived from an EMBL/GenBank/DDBJ whole genome shotgun (WGS) entry which is preliminary data.</text>
</comment>
<sequence>WDPATGICTQTLAIGRTLHNISFNTISSHLDTDIGTIDLGIPHISQIGLPDTQESLRRQGYGVSSDGNWITRGSENWLWLPPEYRPACSAVAGSTVAIGCASGQFLIITFA</sequence>
<feature type="non-terminal residue" evidence="1">
    <location>
        <position position="1"/>
    </location>
</feature>
<dbReference type="AlphaFoldDB" id="A0AAN6N1E6"/>
<reference evidence="2" key="1">
    <citation type="journal article" date="2023" name="Mol. Phylogenet. Evol.">
        <title>Genome-scale phylogeny and comparative genomics of the fungal order Sordariales.</title>
        <authorList>
            <person name="Hensen N."/>
            <person name="Bonometti L."/>
            <person name="Westerberg I."/>
            <person name="Brannstrom I.O."/>
            <person name="Guillou S."/>
            <person name="Cros-Aarteil S."/>
            <person name="Calhoun S."/>
            <person name="Haridas S."/>
            <person name="Kuo A."/>
            <person name="Mondo S."/>
            <person name="Pangilinan J."/>
            <person name="Riley R."/>
            <person name="LaButti K."/>
            <person name="Andreopoulos B."/>
            <person name="Lipzen A."/>
            <person name="Chen C."/>
            <person name="Yan M."/>
            <person name="Daum C."/>
            <person name="Ng V."/>
            <person name="Clum A."/>
            <person name="Steindorff A."/>
            <person name="Ohm R.A."/>
            <person name="Martin F."/>
            <person name="Silar P."/>
            <person name="Natvig D.O."/>
            <person name="Lalanne C."/>
            <person name="Gautier V."/>
            <person name="Ament-Velasquez S.L."/>
            <person name="Kruys A."/>
            <person name="Hutchinson M.I."/>
            <person name="Powell A.J."/>
            <person name="Barry K."/>
            <person name="Miller A.N."/>
            <person name="Grigoriev I.V."/>
            <person name="Debuchy R."/>
            <person name="Gladieux P."/>
            <person name="Hiltunen Thoren M."/>
            <person name="Johannesson H."/>
        </authorList>
    </citation>
    <scope>NUCLEOTIDE SEQUENCE [LARGE SCALE GENOMIC DNA]</scope>
    <source>
        <strain evidence="2">CBS 340.73</strain>
    </source>
</reference>
<dbReference type="Proteomes" id="UP001303473">
    <property type="component" value="Unassembled WGS sequence"/>
</dbReference>
<dbReference type="EMBL" id="MU853858">
    <property type="protein sequence ID" value="KAK3937284.1"/>
    <property type="molecule type" value="Genomic_DNA"/>
</dbReference>
<keyword evidence="2" id="KW-1185">Reference proteome</keyword>
<protein>
    <submittedName>
        <fullName evidence="1">Uncharacterized protein</fullName>
    </submittedName>
</protein>
<evidence type="ECO:0000313" key="1">
    <source>
        <dbReference type="EMBL" id="KAK3937284.1"/>
    </source>
</evidence>
<gene>
    <name evidence="1" type="ORF">QBC46DRAFT_224647</name>
</gene>
<proteinExistence type="predicted"/>
<organism evidence="1 2">
    <name type="scientific">Diplogelasinospora grovesii</name>
    <dbReference type="NCBI Taxonomy" id="303347"/>
    <lineage>
        <taxon>Eukaryota</taxon>
        <taxon>Fungi</taxon>
        <taxon>Dikarya</taxon>
        <taxon>Ascomycota</taxon>
        <taxon>Pezizomycotina</taxon>
        <taxon>Sordariomycetes</taxon>
        <taxon>Sordariomycetidae</taxon>
        <taxon>Sordariales</taxon>
        <taxon>Diplogelasinosporaceae</taxon>
        <taxon>Diplogelasinospora</taxon>
    </lineage>
</organism>
<name>A0AAN6N1E6_9PEZI</name>
<accession>A0AAN6N1E6</accession>